<dbReference type="GO" id="GO:0009306">
    <property type="term" value="P:protein secretion"/>
    <property type="evidence" value="ECO:0007669"/>
    <property type="project" value="InterPro"/>
</dbReference>
<proteinExistence type="inferred from homology"/>
<comment type="subcellular location">
    <subcellularLocation>
        <location evidence="1 9">Cell membrane</location>
        <topology evidence="1">Multi-pass membrane protein</topology>
    </subcellularLocation>
    <subcellularLocation>
        <location evidence="9">Bacterial flagellum basal body</location>
    </subcellularLocation>
</comment>
<comment type="similarity">
    <text evidence="2 9">Belongs to the FliQ/MopD/SpaQ family.</text>
</comment>
<dbReference type="Proteomes" id="UP000657177">
    <property type="component" value="Unassembled WGS sequence"/>
</dbReference>
<dbReference type="NCBIfam" id="TIGR01402">
    <property type="entry name" value="fliQ"/>
    <property type="match status" value="1"/>
</dbReference>
<reference evidence="10" key="1">
    <citation type="submission" date="2020-06" db="EMBL/GenBank/DDBJ databases">
        <title>Novel chitinolytic bacterium.</title>
        <authorList>
            <person name="Ungkulpasvich U."/>
            <person name="Kosugi A."/>
            <person name="Uke A."/>
        </authorList>
    </citation>
    <scope>NUCLEOTIDE SEQUENCE</scope>
    <source>
        <strain evidence="10">UUS1-1</strain>
    </source>
</reference>
<keyword evidence="8 9" id="KW-0975">Bacterial flagellum</keyword>
<dbReference type="PIRSF" id="PIRSF004669">
    <property type="entry name" value="FliQ"/>
    <property type="match status" value="1"/>
</dbReference>
<keyword evidence="10" id="KW-0969">Cilium</keyword>
<dbReference type="PANTHER" id="PTHR34040:SF2">
    <property type="entry name" value="FLAGELLAR BIOSYNTHETIC PROTEIN FLIQ"/>
    <property type="match status" value="1"/>
</dbReference>
<accession>A0A8J6LJQ6</accession>
<dbReference type="GO" id="GO:0009425">
    <property type="term" value="C:bacterial-type flagellum basal body"/>
    <property type="evidence" value="ECO:0007669"/>
    <property type="project" value="UniProtKB-SubCell"/>
</dbReference>
<protein>
    <recommendedName>
        <fullName evidence="3 9">Flagellar biosynthetic protein FliQ</fullName>
    </recommendedName>
</protein>
<keyword evidence="7 9" id="KW-0472">Membrane</keyword>
<keyword evidence="4 9" id="KW-1003">Cell membrane</keyword>
<dbReference type="Pfam" id="PF01313">
    <property type="entry name" value="Bac_export_3"/>
    <property type="match status" value="1"/>
</dbReference>
<gene>
    <name evidence="9 10" type="primary">fliQ</name>
    <name evidence="10" type="ORF">G5B42_10945</name>
</gene>
<feature type="transmembrane region" description="Helical" evidence="9">
    <location>
        <begin position="20"/>
        <end position="39"/>
    </location>
</feature>
<feature type="transmembrane region" description="Helical" evidence="9">
    <location>
        <begin position="51"/>
        <end position="70"/>
    </location>
</feature>
<dbReference type="GO" id="GO:0044780">
    <property type="term" value="P:bacterial-type flagellum assembly"/>
    <property type="evidence" value="ECO:0007669"/>
    <property type="project" value="InterPro"/>
</dbReference>
<evidence type="ECO:0000256" key="6">
    <source>
        <dbReference type="ARBA" id="ARBA00022989"/>
    </source>
</evidence>
<evidence type="ECO:0000256" key="5">
    <source>
        <dbReference type="ARBA" id="ARBA00022692"/>
    </source>
</evidence>
<name>A0A8J6LJQ6_9FIRM</name>
<comment type="caution">
    <text evidence="10">The sequence shown here is derived from an EMBL/GenBank/DDBJ whole genome shotgun (WGS) entry which is preliminary data.</text>
</comment>
<keyword evidence="5 9" id="KW-0812">Transmembrane</keyword>
<evidence type="ECO:0000256" key="2">
    <source>
        <dbReference type="ARBA" id="ARBA00006156"/>
    </source>
</evidence>
<keyword evidence="11" id="KW-1185">Reference proteome</keyword>
<dbReference type="GO" id="GO:0005886">
    <property type="term" value="C:plasma membrane"/>
    <property type="evidence" value="ECO:0007669"/>
    <property type="project" value="UniProtKB-SubCell"/>
</dbReference>
<evidence type="ECO:0000256" key="4">
    <source>
        <dbReference type="ARBA" id="ARBA00022475"/>
    </source>
</evidence>
<dbReference type="AlphaFoldDB" id="A0A8J6LJQ6"/>
<evidence type="ECO:0000256" key="1">
    <source>
        <dbReference type="ARBA" id="ARBA00004651"/>
    </source>
</evidence>
<dbReference type="PRINTS" id="PR00952">
    <property type="entry name" value="TYPE3IMQPROT"/>
</dbReference>
<dbReference type="InterPro" id="IPR006305">
    <property type="entry name" value="FliQ"/>
</dbReference>
<evidence type="ECO:0000256" key="3">
    <source>
        <dbReference type="ARBA" id="ARBA00021718"/>
    </source>
</evidence>
<keyword evidence="10" id="KW-0966">Cell projection</keyword>
<keyword evidence="10" id="KW-0282">Flagellum</keyword>
<dbReference type="InterPro" id="IPR002191">
    <property type="entry name" value="Bac_export_3"/>
</dbReference>
<dbReference type="EMBL" id="JAAKDE010000044">
    <property type="protein sequence ID" value="MBA2134045.1"/>
    <property type="molecule type" value="Genomic_DNA"/>
</dbReference>
<evidence type="ECO:0000256" key="9">
    <source>
        <dbReference type="RuleBase" id="RU364090"/>
    </source>
</evidence>
<dbReference type="RefSeq" id="WP_181340508.1">
    <property type="nucleotide sequence ID" value="NZ_JAAKDE010000044.1"/>
</dbReference>
<evidence type="ECO:0000313" key="11">
    <source>
        <dbReference type="Proteomes" id="UP000657177"/>
    </source>
</evidence>
<dbReference type="PANTHER" id="PTHR34040">
    <property type="entry name" value="FLAGELLAR BIOSYNTHETIC PROTEIN FLIQ"/>
    <property type="match status" value="1"/>
</dbReference>
<comment type="function">
    <text evidence="9">Role in flagellar biosynthesis.</text>
</comment>
<evidence type="ECO:0000313" key="10">
    <source>
        <dbReference type="EMBL" id="MBA2134045.1"/>
    </source>
</evidence>
<evidence type="ECO:0000256" key="7">
    <source>
        <dbReference type="ARBA" id="ARBA00023136"/>
    </source>
</evidence>
<evidence type="ECO:0000256" key="8">
    <source>
        <dbReference type="ARBA" id="ARBA00023143"/>
    </source>
</evidence>
<keyword evidence="6 9" id="KW-1133">Transmembrane helix</keyword>
<organism evidence="10 11">
    <name type="scientific">Capillibacterium thermochitinicola</name>
    <dbReference type="NCBI Taxonomy" id="2699427"/>
    <lineage>
        <taxon>Bacteria</taxon>
        <taxon>Bacillati</taxon>
        <taxon>Bacillota</taxon>
        <taxon>Capillibacterium</taxon>
    </lineage>
</organism>
<sequence>MTDVTVVTIIRQGITTVLTVAGPMLGAGMIVGLLVSVFQATTQIQEQTLTFIPKLLAVFFTLVFLGPWMLRVLVDFTTELFAFLSQAGGW</sequence>